<dbReference type="Proteomes" id="UP000033947">
    <property type="component" value="Unassembled WGS sequence"/>
</dbReference>
<dbReference type="Pfam" id="PF13476">
    <property type="entry name" value="AAA_23"/>
    <property type="match status" value="1"/>
</dbReference>
<accession>A0A0G0YT18</accession>
<name>A0A0G0YT18_UNCKA</name>
<evidence type="ECO:0000259" key="2">
    <source>
        <dbReference type="Pfam" id="PF13476"/>
    </source>
</evidence>
<proteinExistence type="predicted"/>
<dbReference type="SUPFAM" id="SSF52540">
    <property type="entry name" value="P-loop containing nucleoside triphosphate hydrolases"/>
    <property type="match status" value="1"/>
</dbReference>
<dbReference type="InterPro" id="IPR026866">
    <property type="entry name" value="CR006_AAA"/>
</dbReference>
<evidence type="ECO:0000259" key="1">
    <source>
        <dbReference type="Pfam" id="PF13166"/>
    </source>
</evidence>
<comment type="caution">
    <text evidence="3">The sequence shown here is derived from an EMBL/GenBank/DDBJ whole genome shotgun (WGS) entry which is preliminary data.</text>
</comment>
<dbReference type="InterPro" id="IPR038729">
    <property type="entry name" value="Rad50/SbcC_AAA"/>
</dbReference>
<reference evidence="3 4" key="1">
    <citation type="journal article" date="2015" name="Nature">
        <title>rRNA introns, odd ribosomes, and small enigmatic genomes across a large radiation of phyla.</title>
        <authorList>
            <person name="Brown C.T."/>
            <person name="Hug L.A."/>
            <person name="Thomas B.C."/>
            <person name="Sharon I."/>
            <person name="Castelle C.J."/>
            <person name="Singh A."/>
            <person name="Wilkins M.J."/>
            <person name="Williams K.H."/>
            <person name="Banfield J.F."/>
        </authorList>
    </citation>
    <scope>NUCLEOTIDE SEQUENCE [LARGE SCALE GENOMIC DNA]</scope>
</reference>
<feature type="domain" description="Rad50/SbcC-type AAA" evidence="2">
    <location>
        <begin position="5"/>
        <end position="214"/>
    </location>
</feature>
<protein>
    <submittedName>
        <fullName evidence="3">SMC domain protein</fullName>
    </submittedName>
</protein>
<gene>
    <name evidence="3" type="ORF">UU55_C0001G0014</name>
</gene>
<dbReference type="PANTHER" id="PTHR32114">
    <property type="entry name" value="ABC TRANSPORTER ABCH.3"/>
    <property type="match status" value="1"/>
</dbReference>
<dbReference type="GO" id="GO:0006302">
    <property type="term" value="P:double-strand break repair"/>
    <property type="evidence" value="ECO:0007669"/>
    <property type="project" value="InterPro"/>
</dbReference>
<feature type="domain" description="Protein CR006 P-loop" evidence="1">
    <location>
        <begin position="308"/>
        <end position="671"/>
    </location>
</feature>
<organism evidence="3 4">
    <name type="scientific">candidate division WWE3 bacterium GW2011_GWC2_41_23</name>
    <dbReference type="NCBI Taxonomy" id="1619123"/>
    <lineage>
        <taxon>Bacteria</taxon>
        <taxon>Katanobacteria</taxon>
    </lineage>
</organism>
<evidence type="ECO:0000313" key="3">
    <source>
        <dbReference type="EMBL" id="KKS03553.1"/>
    </source>
</evidence>
<dbReference type="AlphaFoldDB" id="A0A0G0YT18"/>
<dbReference type="EMBL" id="LCBB01000001">
    <property type="protein sequence ID" value="KKS03553.1"/>
    <property type="molecule type" value="Genomic_DNA"/>
</dbReference>
<dbReference type="Gene3D" id="3.40.50.300">
    <property type="entry name" value="P-loop containing nucleotide triphosphate hydrolases"/>
    <property type="match status" value="2"/>
</dbReference>
<sequence length="794" mass="91409">MKLKKITIKGFRGFNTEETILFDDNITIVYGQNGSGKSSLTEALEWLFFDQISRQRLSRCKSEYQYEEYLKNVFYSESENPFVELTGTIRGIEYKLKKELISREYKLYINDLEVADFSSLALNLESYFRPMLAQTEIKALVDAEPKDRWEQISCILGQDTLSTSRDDLMALRNNKKTDEYKSSLRKYESLITELTEYPEFISLTQSLSSLNVAEFHLELSKILSISNHDIEAISAAISSKIKALLNSELGNRVTSISYPDRFKIDEFAEYIKTGFEGFASEAIKVSYGSYGKSELEFLNLGYVLGKSPVCPFCLEETYTEERKNSISKLLKDNEEIQIANSRLKTQTDEISLWLSNFEISCKTYLPNETELAAVAIKLKETGLEDLAIATQQLQTKVDTDTARLAQTLKESWESYRVYVEQKYFHKNTDVVLEINIDNLVNSIKQHFEDINSAWESLKEGIGKAISLEKDVDQNTFKKWFYIEKVSKFLNNSAEFITRHKLLLEIDLIQTDLEEFEKKEIETLLALHADEIKDYYHKLNPSDKVQFFGIETKENRRQASLKAEAYGKQVNPVTFFSEAHTNSLALSIYFPQRVDRNATWECVILDDPVQSMDDNHSQSLLEVLVEIQQRKQLIIMTHSKEFYLKLKGRFYSTKPAIYHFYNNDEKGPKIELIGYRDTERHLKVCKDMLLLGDITSLETAGGELRKAMESVCIEYLMYNSIPFNIAKNVQKNLGIKGLFDKANSVGLPDENTDKLRSILDISQQDSHAWSLANTNYNTISKGIDFVQDILDNHIA</sequence>
<evidence type="ECO:0000313" key="4">
    <source>
        <dbReference type="Proteomes" id="UP000033947"/>
    </source>
</evidence>
<dbReference type="InterPro" id="IPR027417">
    <property type="entry name" value="P-loop_NTPase"/>
</dbReference>
<dbReference type="PANTHER" id="PTHR32114:SF2">
    <property type="entry name" value="ABC TRANSPORTER ABCH.3"/>
    <property type="match status" value="1"/>
</dbReference>
<dbReference type="GO" id="GO:0016887">
    <property type="term" value="F:ATP hydrolysis activity"/>
    <property type="evidence" value="ECO:0007669"/>
    <property type="project" value="InterPro"/>
</dbReference>
<dbReference type="Pfam" id="PF13166">
    <property type="entry name" value="AAA_13"/>
    <property type="match status" value="1"/>
</dbReference>